<dbReference type="AlphaFoldDB" id="A0A0D3KUT9"/>
<feature type="region of interest" description="Disordered" evidence="1">
    <location>
        <begin position="64"/>
        <end position="84"/>
    </location>
</feature>
<dbReference type="KEGG" id="ehx:EMIHUDRAFT_351431"/>
<evidence type="ECO:0000313" key="3">
    <source>
        <dbReference type="Proteomes" id="UP000013827"/>
    </source>
</evidence>
<accession>A0A0D3KUT9</accession>
<protein>
    <submittedName>
        <fullName evidence="2">Uncharacterized protein</fullName>
    </submittedName>
</protein>
<keyword evidence="3" id="KW-1185">Reference proteome</keyword>
<name>A0A0D3KUT9_EMIH1</name>
<sequence length="84" mass="8964">MKPVRAARLGAACRPSLAGAAHHAQAYAEEPVAPVAHELVARIDRAVQLSHALPTIKFETTNIRPQKRPARAARAGERLASQPA</sequence>
<reference evidence="3" key="1">
    <citation type="journal article" date="2013" name="Nature">
        <title>Pan genome of the phytoplankton Emiliania underpins its global distribution.</title>
        <authorList>
            <person name="Read B.A."/>
            <person name="Kegel J."/>
            <person name="Klute M.J."/>
            <person name="Kuo A."/>
            <person name="Lefebvre S.C."/>
            <person name="Maumus F."/>
            <person name="Mayer C."/>
            <person name="Miller J."/>
            <person name="Monier A."/>
            <person name="Salamov A."/>
            <person name="Young J."/>
            <person name="Aguilar M."/>
            <person name="Claverie J.M."/>
            <person name="Frickenhaus S."/>
            <person name="Gonzalez K."/>
            <person name="Herman E.K."/>
            <person name="Lin Y.C."/>
            <person name="Napier J."/>
            <person name="Ogata H."/>
            <person name="Sarno A.F."/>
            <person name="Shmutz J."/>
            <person name="Schroeder D."/>
            <person name="de Vargas C."/>
            <person name="Verret F."/>
            <person name="von Dassow P."/>
            <person name="Valentin K."/>
            <person name="Van de Peer Y."/>
            <person name="Wheeler G."/>
            <person name="Dacks J.B."/>
            <person name="Delwiche C.F."/>
            <person name="Dyhrman S.T."/>
            <person name="Glockner G."/>
            <person name="John U."/>
            <person name="Richards T."/>
            <person name="Worden A.Z."/>
            <person name="Zhang X."/>
            <person name="Grigoriev I.V."/>
            <person name="Allen A.E."/>
            <person name="Bidle K."/>
            <person name="Borodovsky M."/>
            <person name="Bowler C."/>
            <person name="Brownlee C."/>
            <person name="Cock J.M."/>
            <person name="Elias M."/>
            <person name="Gladyshev V.N."/>
            <person name="Groth M."/>
            <person name="Guda C."/>
            <person name="Hadaegh A."/>
            <person name="Iglesias-Rodriguez M.D."/>
            <person name="Jenkins J."/>
            <person name="Jones B.M."/>
            <person name="Lawson T."/>
            <person name="Leese F."/>
            <person name="Lindquist E."/>
            <person name="Lobanov A."/>
            <person name="Lomsadze A."/>
            <person name="Malik S.B."/>
            <person name="Marsh M.E."/>
            <person name="Mackinder L."/>
            <person name="Mock T."/>
            <person name="Mueller-Roeber B."/>
            <person name="Pagarete A."/>
            <person name="Parker M."/>
            <person name="Probert I."/>
            <person name="Quesneville H."/>
            <person name="Raines C."/>
            <person name="Rensing S.A."/>
            <person name="Riano-Pachon D.M."/>
            <person name="Richier S."/>
            <person name="Rokitta S."/>
            <person name="Shiraiwa Y."/>
            <person name="Soanes D.M."/>
            <person name="van der Giezen M."/>
            <person name="Wahlund T.M."/>
            <person name="Williams B."/>
            <person name="Wilson W."/>
            <person name="Wolfe G."/>
            <person name="Wurch L.L."/>
        </authorList>
    </citation>
    <scope>NUCLEOTIDE SEQUENCE</scope>
</reference>
<reference evidence="2" key="2">
    <citation type="submission" date="2024-10" db="UniProtKB">
        <authorList>
            <consortium name="EnsemblProtists"/>
        </authorList>
    </citation>
    <scope>IDENTIFICATION</scope>
</reference>
<dbReference type="PaxDb" id="2903-EOD39524"/>
<proteinExistence type="predicted"/>
<dbReference type="RefSeq" id="XP_005791953.1">
    <property type="nucleotide sequence ID" value="XM_005791896.1"/>
</dbReference>
<dbReference type="EnsemblProtists" id="EOD39524">
    <property type="protein sequence ID" value="EOD39524"/>
    <property type="gene ID" value="EMIHUDRAFT_351431"/>
</dbReference>
<evidence type="ECO:0000313" key="2">
    <source>
        <dbReference type="EnsemblProtists" id="EOD39524"/>
    </source>
</evidence>
<organism evidence="2 3">
    <name type="scientific">Emiliania huxleyi (strain CCMP1516)</name>
    <dbReference type="NCBI Taxonomy" id="280463"/>
    <lineage>
        <taxon>Eukaryota</taxon>
        <taxon>Haptista</taxon>
        <taxon>Haptophyta</taxon>
        <taxon>Prymnesiophyceae</taxon>
        <taxon>Isochrysidales</taxon>
        <taxon>Noelaerhabdaceae</taxon>
        <taxon>Emiliania</taxon>
    </lineage>
</organism>
<dbReference type="HOGENOM" id="CLU_2534424_0_0_1"/>
<dbReference type="Proteomes" id="UP000013827">
    <property type="component" value="Unassembled WGS sequence"/>
</dbReference>
<evidence type="ECO:0000256" key="1">
    <source>
        <dbReference type="SAM" id="MobiDB-lite"/>
    </source>
</evidence>
<dbReference type="GeneID" id="17284795"/>